<dbReference type="CDD" id="cd10747">
    <property type="entry name" value="DnaJ_C"/>
    <property type="match status" value="1"/>
</dbReference>
<dbReference type="Pfam" id="PF01556">
    <property type="entry name" value="DnaJ_C"/>
    <property type="match status" value="1"/>
</dbReference>
<dbReference type="Gene3D" id="1.10.287.110">
    <property type="entry name" value="DnaJ domain"/>
    <property type="match status" value="1"/>
</dbReference>
<dbReference type="Pfam" id="PF00226">
    <property type="entry name" value="DnaJ"/>
    <property type="match status" value="1"/>
</dbReference>
<sequence length="332" mass="36006">MVKETKLYDILGVAPSASESELKKAYRKAALKYHPDKPTGDTEKFKEISEAFDILSNSDKRQIYDDYGIEAARGNAPAENPFAGGGGGGGHPFAGFGGPGGHSFSQNDAFNIFSQMGGFGMDEGGFSFGGGMPGGYGGGGMPGGFGGASRGGASRRPEPDTVTMPLGVKLEELYNGCVKKLKVNRKDPNGTRNSKTLEVNIRPGWKAGTKITFKNEGDYQPECQARQTIQFVLEEKPHESFIRDGNDLKMVIPLTFKESLCGFDKEVTTIDGRRIPLSRTSPIQPSSVNSYPGLGMPITKSPGQRGDLHISYKIDYPHYLTPEQKQIIQQYF</sequence>
<evidence type="ECO:0000259" key="2">
    <source>
        <dbReference type="PROSITE" id="PS50076"/>
    </source>
</evidence>
<dbReference type="InterPro" id="IPR001623">
    <property type="entry name" value="DnaJ_domain"/>
</dbReference>
<dbReference type="InterPro" id="IPR036869">
    <property type="entry name" value="J_dom_sf"/>
</dbReference>
<dbReference type="GO" id="GO:0051087">
    <property type="term" value="F:protein-folding chaperone binding"/>
    <property type="evidence" value="ECO:0007669"/>
    <property type="project" value="TreeGrafter"/>
</dbReference>
<feature type="domain" description="J" evidence="2">
    <location>
        <begin position="6"/>
        <end position="68"/>
    </location>
</feature>
<evidence type="ECO:0000313" key="3">
    <source>
        <dbReference type="EMBL" id="EGV66583.1"/>
    </source>
</evidence>
<dbReference type="GO" id="GO:0006413">
    <property type="term" value="P:translational initiation"/>
    <property type="evidence" value="ECO:0007669"/>
    <property type="project" value="TreeGrafter"/>
</dbReference>
<accession>G3AWP1</accession>
<dbReference type="InterPro" id="IPR018253">
    <property type="entry name" value="DnaJ_domain_CS"/>
</dbReference>
<keyword evidence="1" id="KW-0143">Chaperone</keyword>
<dbReference type="Proteomes" id="UP000000707">
    <property type="component" value="Unassembled WGS sequence"/>
</dbReference>
<dbReference type="SMART" id="SM00271">
    <property type="entry name" value="DnaJ"/>
    <property type="match status" value="1"/>
</dbReference>
<proteinExistence type="predicted"/>
<dbReference type="FunFam" id="2.60.260.20:FF:000013">
    <property type="entry name" value="DnaJ subfamily B member 11"/>
    <property type="match status" value="1"/>
</dbReference>
<dbReference type="PANTHER" id="PTHR24078:SF553">
    <property type="entry name" value="DNAJ HOMOLOG SUBFAMILY B MEMBER 5"/>
    <property type="match status" value="1"/>
</dbReference>
<evidence type="ECO:0000256" key="1">
    <source>
        <dbReference type="ARBA" id="ARBA00023186"/>
    </source>
</evidence>
<evidence type="ECO:0000313" key="4">
    <source>
        <dbReference type="Proteomes" id="UP000000707"/>
    </source>
</evidence>
<dbReference type="SUPFAM" id="SSF49493">
    <property type="entry name" value="HSP40/DnaJ peptide-binding domain"/>
    <property type="match status" value="2"/>
</dbReference>
<dbReference type="GeneID" id="18246455"/>
<dbReference type="FunFam" id="1.10.287.110:FF:000092">
    <property type="entry name" value="Type II HSP40 co-chaperone"/>
    <property type="match status" value="1"/>
</dbReference>
<dbReference type="InterPro" id="IPR051339">
    <property type="entry name" value="DnaJ_subfamily_B"/>
</dbReference>
<protein>
    <submittedName>
        <fullName evidence="3">DnaJ-domain-containing protein</fullName>
    </submittedName>
</protein>
<dbReference type="CDD" id="cd06257">
    <property type="entry name" value="DnaJ"/>
    <property type="match status" value="1"/>
</dbReference>
<reference evidence="3 4" key="1">
    <citation type="journal article" date="2011" name="Proc. Natl. Acad. Sci. U.S.A.">
        <title>Comparative genomics of xylose-fermenting fungi for enhanced biofuel production.</title>
        <authorList>
            <person name="Wohlbach D.J."/>
            <person name="Kuo A."/>
            <person name="Sato T.K."/>
            <person name="Potts K.M."/>
            <person name="Salamov A.A."/>
            <person name="LaButti K.M."/>
            <person name="Sun H."/>
            <person name="Clum A."/>
            <person name="Pangilinan J.L."/>
            <person name="Lindquist E.A."/>
            <person name="Lucas S."/>
            <person name="Lapidus A."/>
            <person name="Jin M."/>
            <person name="Gunawan C."/>
            <person name="Balan V."/>
            <person name="Dale B.E."/>
            <person name="Jeffries T.W."/>
            <person name="Zinkel R."/>
            <person name="Barry K.W."/>
            <person name="Grigoriev I.V."/>
            <person name="Gasch A.P."/>
        </authorList>
    </citation>
    <scope>NUCLEOTIDE SEQUENCE [LARGE SCALE GENOMIC DNA]</scope>
    <source>
        <strain evidence="4">ATCC 10573 / BCRC 21748 / CBS 615 / JCM 9827 / NBRC 10315 / NRRL Y-1498 / VKM Y-70</strain>
    </source>
</reference>
<dbReference type="PROSITE" id="PS50076">
    <property type="entry name" value="DNAJ_2"/>
    <property type="match status" value="1"/>
</dbReference>
<name>G3AWP1_CANTC</name>
<dbReference type="FunFam" id="2.60.260.20:FF:000002">
    <property type="entry name" value="Dnaj homolog subfamily b member"/>
    <property type="match status" value="1"/>
</dbReference>
<dbReference type="AlphaFoldDB" id="G3AWP1"/>
<dbReference type="GO" id="GO:0006457">
    <property type="term" value="P:protein folding"/>
    <property type="evidence" value="ECO:0007669"/>
    <property type="project" value="InterPro"/>
</dbReference>
<dbReference type="PRINTS" id="PR00625">
    <property type="entry name" value="JDOMAIN"/>
</dbReference>
<dbReference type="eggNOG" id="KOG0714">
    <property type="taxonomic scope" value="Eukaryota"/>
</dbReference>
<dbReference type="InterPro" id="IPR002939">
    <property type="entry name" value="DnaJ_C"/>
</dbReference>
<dbReference type="STRING" id="590646.G3AWP1"/>
<dbReference type="Gene3D" id="2.60.260.20">
    <property type="entry name" value="Urease metallochaperone UreE, N-terminal domain"/>
    <property type="match status" value="2"/>
</dbReference>
<dbReference type="InterPro" id="IPR008971">
    <property type="entry name" value="HSP40/DnaJ_pept-bd"/>
</dbReference>
<dbReference type="PANTHER" id="PTHR24078">
    <property type="entry name" value="DNAJ HOMOLOG SUBFAMILY C MEMBER"/>
    <property type="match status" value="1"/>
</dbReference>
<dbReference type="OrthoDB" id="550424at2759"/>
<gene>
    <name evidence="3" type="ORF">CANTEDRAFT_112299</name>
</gene>
<keyword evidence="4" id="KW-1185">Reference proteome</keyword>
<dbReference type="KEGG" id="cten:18246455"/>
<dbReference type="PROSITE" id="PS00636">
    <property type="entry name" value="DNAJ_1"/>
    <property type="match status" value="1"/>
</dbReference>
<dbReference type="SUPFAM" id="SSF46565">
    <property type="entry name" value="Chaperone J-domain"/>
    <property type="match status" value="1"/>
</dbReference>
<dbReference type="HOGENOM" id="CLU_017633_0_0_1"/>
<organism evidence="4">
    <name type="scientific">Candida tenuis (strain ATCC 10573 / BCRC 21748 / CBS 615 / JCM 9827 / NBRC 10315 / NRRL Y-1498 / VKM Y-70)</name>
    <name type="common">Yeast</name>
    <name type="synonym">Yamadazyma tenuis</name>
    <dbReference type="NCBI Taxonomy" id="590646"/>
    <lineage>
        <taxon>Eukaryota</taxon>
        <taxon>Fungi</taxon>
        <taxon>Dikarya</taxon>
        <taxon>Ascomycota</taxon>
        <taxon>Saccharomycotina</taxon>
        <taxon>Pichiomycetes</taxon>
        <taxon>Debaryomycetaceae</taxon>
        <taxon>Yamadazyma</taxon>
    </lineage>
</organism>
<dbReference type="GO" id="GO:0005829">
    <property type="term" value="C:cytosol"/>
    <property type="evidence" value="ECO:0007669"/>
    <property type="project" value="TreeGrafter"/>
</dbReference>
<dbReference type="EMBL" id="GL996510">
    <property type="protein sequence ID" value="EGV66583.1"/>
    <property type="molecule type" value="Genomic_DNA"/>
</dbReference>
<dbReference type="GO" id="GO:0051082">
    <property type="term" value="F:unfolded protein binding"/>
    <property type="evidence" value="ECO:0007669"/>
    <property type="project" value="InterPro"/>
</dbReference>